<gene>
    <name evidence="9" type="primary">rdgB</name>
    <name evidence="9" type="ORF">ACFOOR_07675</name>
</gene>
<keyword evidence="4 7" id="KW-0378">Hydrolase</keyword>
<reference evidence="10" key="1">
    <citation type="journal article" date="2019" name="Int. J. Syst. Evol. Microbiol.">
        <title>The Global Catalogue of Microorganisms (GCM) 10K type strain sequencing project: providing services to taxonomists for standard genome sequencing and annotation.</title>
        <authorList>
            <consortium name="The Broad Institute Genomics Platform"/>
            <consortium name="The Broad Institute Genome Sequencing Center for Infectious Disease"/>
            <person name="Wu L."/>
            <person name="Ma J."/>
        </authorList>
    </citation>
    <scope>NUCLEOTIDE SEQUENCE [LARGE SCALE GENOMIC DNA]</scope>
    <source>
        <strain evidence="10">KCTC 52487</strain>
    </source>
</reference>
<feature type="binding site" evidence="7">
    <location>
        <begin position="187"/>
        <end position="188"/>
    </location>
    <ligand>
        <name>substrate</name>
    </ligand>
</feature>
<comment type="similarity">
    <text evidence="1 7 8">Belongs to the HAM1 NTPase family.</text>
</comment>
<evidence type="ECO:0000256" key="2">
    <source>
        <dbReference type="ARBA" id="ARBA00022723"/>
    </source>
</evidence>
<dbReference type="InterPro" id="IPR002637">
    <property type="entry name" value="RdgB/HAM1"/>
</dbReference>
<dbReference type="PANTHER" id="PTHR11067:SF9">
    <property type="entry name" value="INOSINE TRIPHOSPHATE PYROPHOSPHATASE"/>
    <property type="match status" value="1"/>
</dbReference>
<sequence length="202" mass="21267">MEKSPVTRNSDWLVATHNSGKIKEIAARLAPHGVSITSAADAHLPEPDETGDSFAANAALKAEAAANASGRPALADDSGLSVAALGGAPGIYSARWAGPEKDFFSAMKRVHDGILEAGGSADAAFVCVLALAEPGKPTRFWEGRVEGTIVWPPRGTAGFGYDPVFVPADHDRTFAEMTLDEKQALSHRGRALNRMVKEVFGE</sequence>
<evidence type="ECO:0000256" key="7">
    <source>
        <dbReference type="HAMAP-Rule" id="MF_01405"/>
    </source>
</evidence>
<proteinExistence type="inferred from homology"/>
<evidence type="ECO:0000256" key="4">
    <source>
        <dbReference type="ARBA" id="ARBA00022801"/>
    </source>
</evidence>
<dbReference type="GO" id="GO:0036220">
    <property type="term" value="F:ITP diphosphatase activity"/>
    <property type="evidence" value="ECO:0007669"/>
    <property type="project" value="UniProtKB-EC"/>
</dbReference>
<feature type="binding site" evidence="7">
    <location>
        <position position="78"/>
    </location>
    <ligand>
        <name>substrate</name>
    </ligand>
</feature>
<evidence type="ECO:0000313" key="9">
    <source>
        <dbReference type="EMBL" id="MFC2925981.1"/>
    </source>
</evidence>
<accession>A0ABV6ZWX4</accession>
<comment type="subunit">
    <text evidence="7">Homodimer.</text>
</comment>
<evidence type="ECO:0000256" key="6">
    <source>
        <dbReference type="ARBA" id="ARBA00023080"/>
    </source>
</evidence>
<comment type="function">
    <text evidence="7">Pyrophosphatase that catalyzes the hydrolysis of nucleoside triphosphates to their monophosphate derivatives, with a high preference for the non-canonical purine nucleotides XTP (xanthosine triphosphate), dITP (deoxyinosine triphosphate) and ITP. Seems to function as a house-cleaning enzyme that removes non-canonical purine nucleotides from the nucleotide pool, thus preventing their incorporation into DNA/RNA and avoiding chromosomal lesions.</text>
</comment>
<keyword evidence="5 7" id="KW-0460">Magnesium</keyword>
<feature type="binding site" evidence="7">
    <location>
        <begin position="159"/>
        <end position="162"/>
    </location>
    <ligand>
        <name>substrate</name>
    </ligand>
</feature>
<dbReference type="EC" id="3.6.1.66" evidence="7"/>
<dbReference type="CDD" id="cd00515">
    <property type="entry name" value="HAM1"/>
    <property type="match status" value="1"/>
</dbReference>
<keyword evidence="10" id="KW-1185">Reference proteome</keyword>
<evidence type="ECO:0000256" key="8">
    <source>
        <dbReference type="RuleBase" id="RU003781"/>
    </source>
</evidence>
<keyword evidence="3 7" id="KW-0547">Nucleotide-binding</keyword>
<evidence type="ECO:0000313" key="10">
    <source>
        <dbReference type="Proteomes" id="UP001595379"/>
    </source>
</evidence>
<comment type="catalytic activity">
    <reaction evidence="7">
        <text>dITP + H2O = dIMP + diphosphate + H(+)</text>
        <dbReference type="Rhea" id="RHEA:28342"/>
        <dbReference type="ChEBI" id="CHEBI:15377"/>
        <dbReference type="ChEBI" id="CHEBI:15378"/>
        <dbReference type="ChEBI" id="CHEBI:33019"/>
        <dbReference type="ChEBI" id="CHEBI:61194"/>
        <dbReference type="ChEBI" id="CHEBI:61382"/>
        <dbReference type="EC" id="3.6.1.66"/>
    </reaction>
</comment>
<keyword evidence="2 7" id="KW-0479">Metal-binding</keyword>
<keyword evidence="6 7" id="KW-0546">Nucleotide metabolism</keyword>
<dbReference type="RefSeq" id="WP_380214208.1">
    <property type="nucleotide sequence ID" value="NZ_JBHRSV010000012.1"/>
</dbReference>
<evidence type="ECO:0000256" key="1">
    <source>
        <dbReference type="ARBA" id="ARBA00008023"/>
    </source>
</evidence>
<dbReference type="Pfam" id="PF01725">
    <property type="entry name" value="Ham1p_like"/>
    <property type="match status" value="1"/>
</dbReference>
<feature type="binding site" evidence="7">
    <location>
        <position position="48"/>
    </location>
    <ligand>
        <name>Mg(2+)</name>
        <dbReference type="ChEBI" id="CHEBI:18420"/>
    </ligand>
</feature>
<comment type="catalytic activity">
    <reaction evidence="7">
        <text>ITP + H2O = IMP + diphosphate + H(+)</text>
        <dbReference type="Rhea" id="RHEA:29399"/>
        <dbReference type="ChEBI" id="CHEBI:15377"/>
        <dbReference type="ChEBI" id="CHEBI:15378"/>
        <dbReference type="ChEBI" id="CHEBI:33019"/>
        <dbReference type="ChEBI" id="CHEBI:58053"/>
        <dbReference type="ChEBI" id="CHEBI:61402"/>
        <dbReference type="EC" id="3.6.1.66"/>
    </reaction>
</comment>
<organism evidence="9 10">
    <name type="scientific">Hyphobacterium vulgare</name>
    <dbReference type="NCBI Taxonomy" id="1736751"/>
    <lineage>
        <taxon>Bacteria</taxon>
        <taxon>Pseudomonadati</taxon>
        <taxon>Pseudomonadota</taxon>
        <taxon>Alphaproteobacteria</taxon>
        <taxon>Maricaulales</taxon>
        <taxon>Maricaulaceae</taxon>
        <taxon>Hyphobacterium</taxon>
    </lineage>
</organism>
<dbReference type="PANTHER" id="PTHR11067">
    <property type="entry name" value="INOSINE TRIPHOSPHATE PYROPHOSPHATASE/HAM1 PROTEIN"/>
    <property type="match status" value="1"/>
</dbReference>
<dbReference type="HAMAP" id="MF_01405">
    <property type="entry name" value="Non_canon_purine_NTPase"/>
    <property type="match status" value="1"/>
</dbReference>
<name>A0ABV6ZWX4_9PROT</name>
<feature type="binding site" evidence="7">
    <location>
        <position position="77"/>
    </location>
    <ligand>
        <name>Mg(2+)</name>
        <dbReference type="ChEBI" id="CHEBI:18420"/>
    </ligand>
</feature>
<evidence type="ECO:0000256" key="3">
    <source>
        <dbReference type="ARBA" id="ARBA00022741"/>
    </source>
</evidence>
<comment type="cofactor">
    <cofactor evidence="7">
        <name>Mg(2+)</name>
        <dbReference type="ChEBI" id="CHEBI:18420"/>
    </cofactor>
    <text evidence="7">Binds 1 Mg(2+) ion per subunit.</text>
</comment>
<dbReference type="Proteomes" id="UP001595379">
    <property type="component" value="Unassembled WGS sequence"/>
</dbReference>
<protein>
    <recommendedName>
        <fullName evidence="7">dITP/XTP pyrophosphatase</fullName>
        <ecNumber evidence="7">3.6.1.66</ecNumber>
    </recommendedName>
    <alternativeName>
        <fullName evidence="7">Non-canonical purine NTP pyrophosphatase</fullName>
    </alternativeName>
    <alternativeName>
        <fullName evidence="7">Non-standard purine NTP pyrophosphatase</fullName>
    </alternativeName>
    <alternativeName>
        <fullName evidence="7">Nucleoside-triphosphate diphosphatase</fullName>
    </alternativeName>
    <alternativeName>
        <fullName evidence="7">Nucleoside-triphosphate pyrophosphatase</fullName>
        <shortName evidence="7">NTPase</shortName>
    </alternativeName>
</protein>
<dbReference type="InterPro" id="IPR020922">
    <property type="entry name" value="dITP/XTP_pyrophosphatase"/>
</dbReference>
<dbReference type="EMBL" id="JBHRSV010000012">
    <property type="protein sequence ID" value="MFC2925981.1"/>
    <property type="molecule type" value="Genomic_DNA"/>
</dbReference>
<feature type="binding site" evidence="7">
    <location>
        <begin position="16"/>
        <end position="21"/>
    </location>
    <ligand>
        <name>substrate</name>
    </ligand>
</feature>
<feature type="active site" description="Proton acceptor" evidence="7">
    <location>
        <position position="77"/>
    </location>
</feature>
<dbReference type="Gene3D" id="3.90.950.10">
    <property type="match status" value="1"/>
</dbReference>
<evidence type="ECO:0000256" key="5">
    <source>
        <dbReference type="ARBA" id="ARBA00022842"/>
    </source>
</evidence>
<feature type="binding site" evidence="7">
    <location>
        <position position="182"/>
    </location>
    <ligand>
        <name>substrate</name>
    </ligand>
</feature>
<dbReference type="NCBIfam" id="TIGR00042">
    <property type="entry name" value="RdgB/HAM1 family non-canonical purine NTP pyrophosphatase"/>
    <property type="match status" value="1"/>
</dbReference>
<dbReference type="InterPro" id="IPR029001">
    <property type="entry name" value="ITPase-like_fam"/>
</dbReference>
<dbReference type="SUPFAM" id="SSF52972">
    <property type="entry name" value="ITPase-like"/>
    <property type="match status" value="1"/>
</dbReference>
<comment type="catalytic activity">
    <reaction evidence="7">
        <text>XTP + H2O = XMP + diphosphate + H(+)</text>
        <dbReference type="Rhea" id="RHEA:28610"/>
        <dbReference type="ChEBI" id="CHEBI:15377"/>
        <dbReference type="ChEBI" id="CHEBI:15378"/>
        <dbReference type="ChEBI" id="CHEBI:33019"/>
        <dbReference type="ChEBI" id="CHEBI:57464"/>
        <dbReference type="ChEBI" id="CHEBI:61314"/>
        <dbReference type="EC" id="3.6.1.66"/>
    </reaction>
</comment>
<comment type="caution">
    <text evidence="9">The sequence shown here is derived from an EMBL/GenBank/DDBJ whole genome shotgun (WGS) entry which is preliminary data.</text>
</comment>